<dbReference type="InterPro" id="IPR004136">
    <property type="entry name" value="NMO"/>
</dbReference>
<evidence type="ECO:0000256" key="8">
    <source>
        <dbReference type="ARBA" id="ARBA00031155"/>
    </source>
</evidence>
<sequence>MTVSARVAAFCERFGTTVPVLEAPMAGACPPELAAAVANAGGMGANGVVLDGPAKIADWVARFRAASDGALQLNIWLPDESVDAPDRVAAATSFLETYGTPGPDVEGPDFHAQCEAMLEAAPTVVSSIMGLFPADYVARLHERGIAWFACATTLDDALAAQEAGADAVVAQGMEAGGHRGTFDPAAAEATTVGLMALVPRFADALDVPVVAAGGIADGRGVAAALALGASAVQVGTALLRSPEAGIDAEWAKSLDGLAPERTTPTRAYSGRLGRAVATPFVQAWAADDGPRPAPYPQQRKLVGRFRRGETAGVDRVNMWAGQSAGLARAEPAGEIVTRMWDEARTILL</sequence>
<dbReference type="GO" id="GO:0018580">
    <property type="term" value="F:nitronate monooxygenase activity"/>
    <property type="evidence" value="ECO:0007669"/>
    <property type="project" value="InterPro"/>
</dbReference>
<dbReference type="InterPro" id="IPR013785">
    <property type="entry name" value="Aldolase_TIM"/>
</dbReference>
<evidence type="ECO:0000256" key="7">
    <source>
        <dbReference type="ARBA" id="ARBA00023033"/>
    </source>
</evidence>
<proteinExistence type="inferred from homology"/>
<evidence type="ECO:0000256" key="2">
    <source>
        <dbReference type="ARBA" id="ARBA00009881"/>
    </source>
</evidence>
<dbReference type="RefSeq" id="WP_186816774.1">
    <property type="nucleotide sequence ID" value="NZ_BJVJ01000008.1"/>
</dbReference>
<comment type="similarity">
    <text evidence="2">Belongs to the nitronate monooxygenase family. NMO class I subfamily.</text>
</comment>
<evidence type="ECO:0000256" key="1">
    <source>
        <dbReference type="ARBA" id="ARBA00001917"/>
    </source>
</evidence>
<accession>A0A511DH45</accession>
<gene>
    <name evidence="10" type="ORF">PSU4_12620</name>
</gene>
<organism evidence="10 11">
    <name type="scientific">Pseudonocardia sulfidoxydans NBRC 16205</name>
    <dbReference type="NCBI Taxonomy" id="1223511"/>
    <lineage>
        <taxon>Bacteria</taxon>
        <taxon>Bacillati</taxon>
        <taxon>Actinomycetota</taxon>
        <taxon>Actinomycetes</taxon>
        <taxon>Pseudonocardiales</taxon>
        <taxon>Pseudonocardiaceae</taxon>
        <taxon>Pseudonocardia</taxon>
    </lineage>
</organism>
<name>A0A511DH45_9PSEU</name>
<evidence type="ECO:0000313" key="10">
    <source>
        <dbReference type="EMBL" id="GEL22308.1"/>
    </source>
</evidence>
<evidence type="ECO:0000256" key="9">
    <source>
        <dbReference type="ARBA" id="ARBA00049401"/>
    </source>
</evidence>
<keyword evidence="3" id="KW-0216">Detoxification</keyword>
<reference evidence="10 11" key="1">
    <citation type="submission" date="2019-07" db="EMBL/GenBank/DDBJ databases">
        <title>Whole genome shotgun sequence of Pseudonocardia sulfidoxydans NBRC 16205.</title>
        <authorList>
            <person name="Hosoyama A."/>
            <person name="Uohara A."/>
            <person name="Ohji S."/>
            <person name="Ichikawa N."/>
        </authorList>
    </citation>
    <scope>NUCLEOTIDE SEQUENCE [LARGE SCALE GENOMIC DNA]</scope>
    <source>
        <strain evidence="10 11">NBRC 16205</strain>
    </source>
</reference>
<evidence type="ECO:0000256" key="6">
    <source>
        <dbReference type="ARBA" id="ARBA00023002"/>
    </source>
</evidence>
<dbReference type="PANTHER" id="PTHR42747">
    <property type="entry name" value="NITRONATE MONOOXYGENASE-RELATED"/>
    <property type="match status" value="1"/>
</dbReference>
<dbReference type="Proteomes" id="UP000321685">
    <property type="component" value="Unassembled WGS sequence"/>
</dbReference>
<evidence type="ECO:0000256" key="3">
    <source>
        <dbReference type="ARBA" id="ARBA00022575"/>
    </source>
</evidence>
<dbReference type="EMBL" id="BJVJ01000008">
    <property type="protein sequence ID" value="GEL22308.1"/>
    <property type="molecule type" value="Genomic_DNA"/>
</dbReference>
<dbReference type="Gene3D" id="3.20.20.70">
    <property type="entry name" value="Aldolase class I"/>
    <property type="match status" value="1"/>
</dbReference>
<comment type="catalytic activity">
    <reaction evidence="9">
        <text>3 propionate 3-nitronate + 3 O2 + H2O = 3 3-oxopropanoate + 2 nitrate + nitrite + H2O2 + 3 H(+)</text>
        <dbReference type="Rhea" id="RHEA:57332"/>
        <dbReference type="ChEBI" id="CHEBI:15377"/>
        <dbReference type="ChEBI" id="CHEBI:15378"/>
        <dbReference type="ChEBI" id="CHEBI:15379"/>
        <dbReference type="ChEBI" id="CHEBI:16240"/>
        <dbReference type="ChEBI" id="CHEBI:16301"/>
        <dbReference type="ChEBI" id="CHEBI:17632"/>
        <dbReference type="ChEBI" id="CHEBI:33190"/>
        <dbReference type="ChEBI" id="CHEBI:136067"/>
    </reaction>
</comment>
<dbReference type="GO" id="GO:0009636">
    <property type="term" value="P:response to toxic substance"/>
    <property type="evidence" value="ECO:0007669"/>
    <property type="project" value="UniProtKB-KW"/>
</dbReference>
<comment type="caution">
    <text evidence="10">The sequence shown here is derived from an EMBL/GenBank/DDBJ whole genome shotgun (WGS) entry which is preliminary data.</text>
</comment>
<dbReference type="Pfam" id="PF03060">
    <property type="entry name" value="NMO"/>
    <property type="match status" value="1"/>
</dbReference>
<dbReference type="CDD" id="cd04730">
    <property type="entry name" value="NPD_like"/>
    <property type="match status" value="1"/>
</dbReference>
<dbReference type="SUPFAM" id="SSF51412">
    <property type="entry name" value="Inosine monophosphate dehydrogenase (IMPDH)"/>
    <property type="match status" value="1"/>
</dbReference>
<dbReference type="GO" id="GO:0051213">
    <property type="term" value="F:dioxygenase activity"/>
    <property type="evidence" value="ECO:0007669"/>
    <property type="project" value="UniProtKB-KW"/>
</dbReference>
<protein>
    <recommendedName>
        <fullName evidence="8">Propionate 3-nitronate monooxygenase</fullName>
    </recommendedName>
</protein>
<dbReference type="PANTHER" id="PTHR42747:SF3">
    <property type="entry name" value="NITRONATE MONOOXYGENASE-RELATED"/>
    <property type="match status" value="1"/>
</dbReference>
<keyword evidence="11" id="KW-1185">Reference proteome</keyword>
<keyword evidence="6" id="KW-0560">Oxidoreductase</keyword>
<evidence type="ECO:0000256" key="4">
    <source>
        <dbReference type="ARBA" id="ARBA00022630"/>
    </source>
</evidence>
<evidence type="ECO:0000256" key="5">
    <source>
        <dbReference type="ARBA" id="ARBA00022643"/>
    </source>
</evidence>
<keyword evidence="7" id="KW-0503">Monooxygenase</keyword>
<evidence type="ECO:0000313" key="11">
    <source>
        <dbReference type="Proteomes" id="UP000321685"/>
    </source>
</evidence>
<keyword evidence="4" id="KW-0285">Flavoprotein</keyword>
<dbReference type="AlphaFoldDB" id="A0A511DH45"/>
<keyword evidence="5" id="KW-0288">FMN</keyword>
<keyword evidence="10" id="KW-0223">Dioxygenase</keyword>
<comment type="cofactor">
    <cofactor evidence="1">
        <name>FMN</name>
        <dbReference type="ChEBI" id="CHEBI:58210"/>
    </cofactor>
</comment>